<dbReference type="AlphaFoldDB" id="A0A4R0K2S3"/>
<dbReference type="Proteomes" id="UP000291144">
    <property type="component" value="Unassembled WGS sequence"/>
</dbReference>
<name>A0A4R0K2S3_9ACTN</name>
<comment type="caution">
    <text evidence="2">The sequence shown here is derived from an EMBL/GenBank/DDBJ whole genome shotgun (WGS) entry which is preliminary data.</text>
</comment>
<gene>
    <name evidence="2" type="ORF">E0H73_39685</name>
</gene>
<reference evidence="2 3" key="1">
    <citation type="submission" date="2019-02" db="EMBL/GenBank/DDBJ databases">
        <title>Kribbella capetownensis sp. nov. and Kribbella speibonae sp. nov., isolated from soil.</title>
        <authorList>
            <person name="Curtis S.M."/>
            <person name="Norton I."/>
            <person name="Everest G.J."/>
            <person name="Meyers P.R."/>
        </authorList>
    </citation>
    <scope>NUCLEOTIDE SEQUENCE [LARGE SCALE GENOMIC DNA]</scope>
    <source>
        <strain evidence="2 3">NRRL B-24813</strain>
    </source>
</reference>
<keyword evidence="1" id="KW-0472">Membrane</keyword>
<protein>
    <submittedName>
        <fullName evidence="2">Uncharacterized protein</fullName>
    </submittedName>
</protein>
<keyword evidence="1" id="KW-0812">Transmembrane</keyword>
<organism evidence="2 3">
    <name type="scientific">Kribbella pittospori</name>
    <dbReference type="NCBI Taxonomy" id="722689"/>
    <lineage>
        <taxon>Bacteria</taxon>
        <taxon>Bacillati</taxon>
        <taxon>Actinomycetota</taxon>
        <taxon>Actinomycetes</taxon>
        <taxon>Propionibacteriales</taxon>
        <taxon>Kribbellaceae</taxon>
        <taxon>Kribbella</taxon>
    </lineage>
</organism>
<keyword evidence="3" id="KW-1185">Reference proteome</keyword>
<proteinExistence type="predicted"/>
<dbReference type="EMBL" id="SJKB01000020">
    <property type="protein sequence ID" value="TCC54273.1"/>
    <property type="molecule type" value="Genomic_DNA"/>
</dbReference>
<sequence length="93" mass="10111">MTAAFCGLMANRLKRYDVVTTDQLRKWRNDPAAWQATDQDARRAITKGNIITIETLRAGSDAKAHWIEVALWAQVAALAMVSAGIATALLAAI</sequence>
<evidence type="ECO:0000313" key="2">
    <source>
        <dbReference type="EMBL" id="TCC54273.1"/>
    </source>
</evidence>
<accession>A0A4R0K2S3</accession>
<dbReference type="RefSeq" id="WP_131365450.1">
    <property type="nucleotide sequence ID" value="NZ_SJKB01000020.1"/>
</dbReference>
<feature type="transmembrane region" description="Helical" evidence="1">
    <location>
        <begin position="69"/>
        <end position="92"/>
    </location>
</feature>
<evidence type="ECO:0000313" key="3">
    <source>
        <dbReference type="Proteomes" id="UP000291144"/>
    </source>
</evidence>
<keyword evidence="1" id="KW-1133">Transmembrane helix</keyword>
<evidence type="ECO:0000256" key="1">
    <source>
        <dbReference type="SAM" id="Phobius"/>
    </source>
</evidence>